<dbReference type="Gene3D" id="6.10.10.10">
    <property type="entry name" value="Flagellar export chaperone, C-terminal domain"/>
    <property type="match status" value="1"/>
</dbReference>
<dbReference type="Proteomes" id="UP000808914">
    <property type="component" value="Unassembled WGS sequence"/>
</dbReference>
<evidence type="ECO:0000256" key="4">
    <source>
        <dbReference type="RuleBase" id="RU362073"/>
    </source>
</evidence>
<accession>A0ABS2PYB0</accession>
<evidence type="ECO:0000256" key="3">
    <source>
        <dbReference type="ARBA" id="ARBA00023143"/>
    </source>
</evidence>
<keyword evidence="3 4" id="KW-0975">Bacterial flagellum</keyword>
<comment type="caution">
    <text evidence="7">The sequence shown here is derived from an EMBL/GenBank/DDBJ whole genome shotgun (WGS) entry which is preliminary data.</text>
</comment>
<comment type="function">
    <text evidence="4">Flagellin is the subunit protein which polymerizes to form the filaments of bacterial flagella.</text>
</comment>
<dbReference type="PANTHER" id="PTHR42792:SF2">
    <property type="entry name" value="FLAGELLIN"/>
    <property type="match status" value="1"/>
</dbReference>
<evidence type="ECO:0000259" key="6">
    <source>
        <dbReference type="Pfam" id="PF00700"/>
    </source>
</evidence>
<keyword evidence="7" id="KW-0969">Cilium</keyword>
<keyword evidence="4" id="KW-0964">Secreted</keyword>
<keyword evidence="8" id="KW-1185">Reference proteome</keyword>
<dbReference type="PANTHER" id="PTHR42792">
    <property type="entry name" value="FLAGELLIN"/>
    <property type="match status" value="1"/>
</dbReference>
<dbReference type="Pfam" id="PF00669">
    <property type="entry name" value="Flagellin_N"/>
    <property type="match status" value="1"/>
</dbReference>
<sequence length="279" mass="30820">MRELAVQSANDTNTAEDRKQIQLEVDQLVDAINDISKNTEFSSRKLFDGNFKMIFHVGANQDQNLSVQLDKMDAATLKVASESSIVYKAGIMDFTMNQGTSNEKTYRKTNVMGILDPNNPAKISIGAVFINDGYYNINDIEEIDDKGIRQLQAKAGAKPLFRLGPLNRGQELRVIKTAGIDISSSQDAANKAITVINDAIKTVSTQRSKIGAVQNRLEHTINTLGTSSGNFIAYESRIRDADMAREMMEFTKNNILTQSAQAMLSQANQLPKGVLQLLR</sequence>
<keyword evidence="7" id="KW-0966">Cell projection</keyword>
<keyword evidence="7" id="KW-0282">Flagellum</keyword>
<evidence type="ECO:0000313" key="8">
    <source>
        <dbReference type="Proteomes" id="UP000808914"/>
    </source>
</evidence>
<dbReference type="InterPro" id="IPR042187">
    <property type="entry name" value="Flagellin_C_sub2"/>
</dbReference>
<dbReference type="EMBL" id="JAFBER010000005">
    <property type="protein sequence ID" value="MBM7645031.1"/>
    <property type="molecule type" value="Genomic_DNA"/>
</dbReference>
<dbReference type="Gene3D" id="1.20.1330.10">
    <property type="entry name" value="f41 fragment of flagellin, N-terminal domain"/>
    <property type="match status" value="1"/>
</dbReference>
<proteinExistence type="inferred from homology"/>
<comment type="similarity">
    <text evidence="1 4">Belongs to the bacterial flagellin family.</text>
</comment>
<evidence type="ECO:0000259" key="5">
    <source>
        <dbReference type="Pfam" id="PF00669"/>
    </source>
</evidence>
<reference evidence="7 8" key="1">
    <citation type="submission" date="2021-01" db="EMBL/GenBank/DDBJ databases">
        <title>Genomic Encyclopedia of Type Strains, Phase IV (KMG-IV): sequencing the most valuable type-strain genomes for metagenomic binning, comparative biology and taxonomic classification.</title>
        <authorList>
            <person name="Goeker M."/>
        </authorList>
    </citation>
    <scope>NUCLEOTIDE SEQUENCE [LARGE SCALE GENOMIC DNA]</scope>
    <source>
        <strain evidence="7 8">DSM 28236</strain>
    </source>
</reference>
<evidence type="ECO:0000256" key="2">
    <source>
        <dbReference type="ARBA" id="ARBA00020110"/>
    </source>
</evidence>
<name>A0ABS2PYB0_9BACL</name>
<protein>
    <recommendedName>
        <fullName evidence="2 4">Flagellin</fullName>
    </recommendedName>
</protein>
<evidence type="ECO:0000256" key="1">
    <source>
        <dbReference type="ARBA" id="ARBA00005709"/>
    </source>
</evidence>
<dbReference type="InterPro" id="IPR046358">
    <property type="entry name" value="Flagellin_C"/>
</dbReference>
<comment type="subcellular location">
    <subcellularLocation>
        <location evidence="4">Secreted</location>
    </subcellularLocation>
    <subcellularLocation>
        <location evidence="4">Bacterial flagellum</location>
    </subcellularLocation>
</comment>
<gene>
    <name evidence="7" type="ORF">JOD45_001240</name>
</gene>
<organism evidence="7 8">
    <name type="scientific">Scopulibacillus daqui</name>
    <dbReference type="NCBI Taxonomy" id="1469162"/>
    <lineage>
        <taxon>Bacteria</taxon>
        <taxon>Bacillati</taxon>
        <taxon>Bacillota</taxon>
        <taxon>Bacilli</taxon>
        <taxon>Bacillales</taxon>
        <taxon>Sporolactobacillaceae</taxon>
        <taxon>Scopulibacillus</taxon>
    </lineage>
</organism>
<dbReference type="InterPro" id="IPR001492">
    <property type="entry name" value="Flagellin"/>
</dbReference>
<feature type="domain" description="Flagellin C-terminal" evidence="6">
    <location>
        <begin position="193"/>
        <end position="278"/>
    </location>
</feature>
<dbReference type="Pfam" id="PF00700">
    <property type="entry name" value="Flagellin_C"/>
    <property type="match status" value="1"/>
</dbReference>
<feature type="domain" description="Flagellin N-terminal" evidence="5">
    <location>
        <begin position="1"/>
        <end position="51"/>
    </location>
</feature>
<dbReference type="SUPFAM" id="SSF64518">
    <property type="entry name" value="Phase 1 flagellin"/>
    <property type="match status" value="1"/>
</dbReference>
<dbReference type="InterPro" id="IPR001029">
    <property type="entry name" value="Flagellin_N"/>
</dbReference>
<evidence type="ECO:0000313" key="7">
    <source>
        <dbReference type="EMBL" id="MBM7645031.1"/>
    </source>
</evidence>